<evidence type="ECO:0000313" key="3">
    <source>
        <dbReference type="Proteomes" id="UP000001058"/>
    </source>
</evidence>
<dbReference type="AlphaFoldDB" id="D8TVB9"/>
<protein>
    <submittedName>
        <fullName evidence="2">Uncharacterized protein</fullName>
    </submittedName>
</protein>
<gene>
    <name evidence="2" type="ORF">VOLCADRAFT_90888</name>
</gene>
<dbReference type="KEGG" id="vcn:VOLCADRAFT_90888"/>
<accession>D8TVB9</accession>
<feature type="compositionally biased region" description="Pro residues" evidence="1">
    <location>
        <begin position="123"/>
        <end position="134"/>
    </location>
</feature>
<keyword evidence="3" id="KW-1185">Reference proteome</keyword>
<dbReference type="InParanoid" id="D8TVB9"/>
<dbReference type="Proteomes" id="UP000001058">
    <property type="component" value="Unassembled WGS sequence"/>
</dbReference>
<proteinExistence type="predicted"/>
<sequence>MYDDAVQCNTSDGLDLVNLMLLHQLVKSGEEVVEERHDSVGRNLTTHAVQTHPTGNPPANSTVTSSCAHLAMYCCAPLKAPKPPHEGVRAYYCTCRTCLKLTYGTGAVRSGFSAPLDAENPRRPPPPPTPPPPPHEARTLVTLALRTLRAAVAAGAAAAAVLATRGGAAAVKAARLCDVITARMKLMTEAAEACTIVATVVHSMGCAGAVVIRRQATRRVLMNPLTASILARKNKVPDLFKSLSPYPEKFGVV</sequence>
<organism evidence="3">
    <name type="scientific">Volvox carteri f. nagariensis</name>
    <dbReference type="NCBI Taxonomy" id="3068"/>
    <lineage>
        <taxon>Eukaryota</taxon>
        <taxon>Viridiplantae</taxon>
        <taxon>Chlorophyta</taxon>
        <taxon>core chlorophytes</taxon>
        <taxon>Chlorophyceae</taxon>
        <taxon>CS clade</taxon>
        <taxon>Chlamydomonadales</taxon>
        <taxon>Volvocaceae</taxon>
        <taxon>Volvox</taxon>
    </lineage>
</organism>
<reference evidence="2 3" key="1">
    <citation type="journal article" date="2010" name="Science">
        <title>Genomic analysis of organismal complexity in the multicellular green alga Volvox carteri.</title>
        <authorList>
            <person name="Prochnik S.E."/>
            <person name="Umen J."/>
            <person name="Nedelcu A.M."/>
            <person name="Hallmann A."/>
            <person name="Miller S.M."/>
            <person name="Nishii I."/>
            <person name="Ferris P."/>
            <person name="Kuo A."/>
            <person name="Mitros T."/>
            <person name="Fritz-Laylin L.K."/>
            <person name="Hellsten U."/>
            <person name="Chapman J."/>
            <person name="Simakov O."/>
            <person name="Rensing S.A."/>
            <person name="Terry A."/>
            <person name="Pangilinan J."/>
            <person name="Kapitonov V."/>
            <person name="Jurka J."/>
            <person name="Salamov A."/>
            <person name="Shapiro H."/>
            <person name="Schmutz J."/>
            <person name="Grimwood J."/>
            <person name="Lindquist E."/>
            <person name="Lucas S."/>
            <person name="Grigoriev I.V."/>
            <person name="Schmitt R."/>
            <person name="Kirk D."/>
            <person name="Rokhsar D.S."/>
        </authorList>
    </citation>
    <scope>NUCLEOTIDE SEQUENCE [LARGE SCALE GENOMIC DNA]</scope>
    <source>
        <strain evidence="3">f. Nagariensis / Eve</strain>
    </source>
</reference>
<feature type="region of interest" description="Disordered" evidence="1">
    <location>
        <begin position="112"/>
        <end position="137"/>
    </location>
</feature>
<dbReference type="RefSeq" id="XP_002950350.1">
    <property type="nucleotide sequence ID" value="XM_002950304.1"/>
</dbReference>
<evidence type="ECO:0000256" key="1">
    <source>
        <dbReference type="SAM" id="MobiDB-lite"/>
    </source>
</evidence>
<evidence type="ECO:0000313" key="2">
    <source>
        <dbReference type="EMBL" id="EFJ48551.1"/>
    </source>
</evidence>
<dbReference type="EMBL" id="GL378339">
    <property type="protein sequence ID" value="EFJ48551.1"/>
    <property type="molecule type" value="Genomic_DNA"/>
</dbReference>
<dbReference type="GeneID" id="9617517"/>
<name>D8TVB9_VOLCA</name>